<reference evidence="1" key="1">
    <citation type="journal article" date="2019" name="bioRxiv">
        <title>The Genome of the Zebra Mussel, Dreissena polymorpha: A Resource for Invasive Species Research.</title>
        <authorList>
            <person name="McCartney M.A."/>
            <person name="Auch B."/>
            <person name="Kono T."/>
            <person name="Mallez S."/>
            <person name="Zhang Y."/>
            <person name="Obille A."/>
            <person name="Becker A."/>
            <person name="Abrahante J.E."/>
            <person name="Garbe J."/>
            <person name="Badalamenti J.P."/>
            <person name="Herman A."/>
            <person name="Mangelson H."/>
            <person name="Liachko I."/>
            <person name="Sullivan S."/>
            <person name="Sone E.D."/>
            <person name="Koren S."/>
            <person name="Silverstein K.A.T."/>
            <person name="Beckman K.B."/>
            <person name="Gohl D.M."/>
        </authorList>
    </citation>
    <scope>NUCLEOTIDE SEQUENCE</scope>
    <source>
        <strain evidence="1">Duluth1</strain>
        <tissue evidence="1">Whole animal</tissue>
    </source>
</reference>
<proteinExistence type="predicted"/>
<dbReference type="AlphaFoldDB" id="A0A9D4MJ83"/>
<name>A0A9D4MJ83_DREPO</name>
<reference evidence="1" key="2">
    <citation type="submission" date="2020-11" db="EMBL/GenBank/DDBJ databases">
        <authorList>
            <person name="McCartney M.A."/>
            <person name="Auch B."/>
            <person name="Kono T."/>
            <person name="Mallez S."/>
            <person name="Becker A."/>
            <person name="Gohl D.M."/>
            <person name="Silverstein K.A.T."/>
            <person name="Koren S."/>
            <person name="Bechman K.B."/>
            <person name="Herman A."/>
            <person name="Abrahante J.E."/>
            <person name="Garbe J."/>
        </authorList>
    </citation>
    <scope>NUCLEOTIDE SEQUENCE</scope>
    <source>
        <strain evidence="1">Duluth1</strain>
        <tissue evidence="1">Whole animal</tissue>
    </source>
</reference>
<comment type="caution">
    <text evidence="1">The sequence shown here is derived from an EMBL/GenBank/DDBJ whole genome shotgun (WGS) entry which is preliminary data.</text>
</comment>
<gene>
    <name evidence="1" type="ORF">DPMN_000166</name>
</gene>
<dbReference type="EMBL" id="JAIWYP010000001">
    <property type="protein sequence ID" value="KAH3876327.1"/>
    <property type="molecule type" value="Genomic_DNA"/>
</dbReference>
<protein>
    <submittedName>
        <fullName evidence="1">Uncharacterized protein</fullName>
    </submittedName>
</protein>
<accession>A0A9D4MJ83</accession>
<keyword evidence="2" id="KW-1185">Reference proteome</keyword>
<organism evidence="1 2">
    <name type="scientific">Dreissena polymorpha</name>
    <name type="common">Zebra mussel</name>
    <name type="synonym">Mytilus polymorpha</name>
    <dbReference type="NCBI Taxonomy" id="45954"/>
    <lineage>
        <taxon>Eukaryota</taxon>
        <taxon>Metazoa</taxon>
        <taxon>Spiralia</taxon>
        <taxon>Lophotrochozoa</taxon>
        <taxon>Mollusca</taxon>
        <taxon>Bivalvia</taxon>
        <taxon>Autobranchia</taxon>
        <taxon>Heteroconchia</taxon>
        <taxon>Euheterodonta</taxon>
        <taxon>Imparidentia</taxon>
        <taxon>Neoheterodontei</taxon>
        <taxon>Myida</taxon>
        <taxon>Dreissenoidea</taxon>
        <taxon>Dreissenidae</taxon>
        <taxon>Dreissena</taxon>
    </lineage>
</organism>
<evidence type="ECO:0000313" key="1">
    <source>
        <dbReference type="EMBL" id="KAH3876327.1"/>
    </source>
</evidence>
<sequence>MYADDIDRSRDRYFKPVKVNRSVQQILSTETGVLRVSLSCYSCEHCINTKFDSCTNAQKKTCRNVVMKKIDTSEDIVSEPFSVKDSVRNGSLVVTITFSELTKPQLRWGKMSKTIWDVYFQDLPK</sequence>
<evidence type="ECO:0000313" key="2">
    <source>
        <dbReference type="Proteomes" id="UP000828390"/>
    </source>
</evidence>
<dbReference type="Proteomes" id="UP000828390">
    <property type="component" value="Unassembled WGS sequence"/>
</dbReference>